<feature type="compositionally biased region" description="Basic and acidic residues" evidence="1">
    <location>
        <begin position="1"/>
        <end position="22"/>
    </location>
</feature>
<evidence type="ECO:0000256" key="1">
    <source>
        <dbReference type="SAM" id="MobiDB-lite"/>
    </source>
</evidence>
<dbReference type="EMBL" id="JAKJXO020000023">
    <property type="protein sequence ID" value="KAL1591698.1"/>
    <property type="molecule type" value="Genomic_DNA"/>
</dbReference>
<dbReference type="InterPro" id="IPR031359">
    <property type="entry name" value="NACHT_N"/>
</dbReference>
<feature type="compositionally biased region" description="Polar residues" evidence="1">
    <location>
        <begin position="105"/>
        <end position="115"/>
    </location>
</feature>
<organism evidence="3 4">
    <name type="scientific">Paraconiothyrium brasiliense</name>
    <dbReference type="NCBI Taxonomy" id="300254"/>
    <lineage>
        <taxon>Eukaryota</taxon>
        <taxon>Fungi</taxon>
        <taxon>Dikarya</taxon>
        <taxon>Ascomycota</taxon>
        <taxon>Pezizomycotina</taxon>
        <taxon>Dothideomycetes</taxon>
        <taxon>Pleosporomycetidae</taxon>
        <taxon>Pleosporales</taxon>
        <taxon>Massarineae</taxon>
        <taxon>Didymosphaeriaceae</taxon>
        <taxon>Paraconiothyrium</taxon>
    </lineage>
</organism>
<reference evidence="3 4" key="1">
    <citation type="submission" date="2024-02" db="EMBL/GenBank/DDBJ databases">
        <title>De novo assembly and annotation of 12 fungi associated with fruit tree decline syndrome in Ontario, Canada.</title>
        <authorList>
            <person name="Sulman M."/>
            <person name="Ellouze W."/>
            <person name="Ilyukhin E."/>
        </authorList>
    </citation>
    <scope>NUCLEOTIDE SEQUENCE [LARGE SCALE GENOMIC DNA]</scope>
    <source>
        <strain evidence="3 4">M42-189</strain>
    </source>
</reference>
<dbReference type="Pfam" id="PF17100">
    <property type="entry name" value="NACHT_N"/>
    <property type="match status" value="1"/>
</dbReference>
<feature type="region of interest" description="Disordered" evidence="1">
    <location>
        <begin position="1"/>
        <end position="131"/>
    </location>
</feature>
<feature type="compositionally biased region" description="Polar residues" evidence="1">
    <location>
        <begin position="74"/>
        <end position="95"/>
    </location>
</feature>
<accession>A0ABR3QHT0</accession>
<name>A0ABR3QHT0_9PLEO</name>
<evidence type="ECO:0000313" key="3">
    <source>
        <dbReference type="EMBL" id="KAL1591698.1"/>
    </source>
</evidence>
<protein>
    <recommendedName>
        <fullName evidence="2">NWD NACHT-NTPase N-terminal domain-containing protein</fullName>
    </recommendedName>
</protein>
<feature type="domain" description="NWD NACHT-NTPase N-terminal" evidence="2">
    <location>
        <begin position="135"/>
        <end position="243"/>
    </location>
</feature>
<gene>
    <name evidence="3" type="ORF">SLS60_011697</name>
</gene>
<evidence type="ECO:0000313" key="4">
    <source>
        <dbReference type="Proteomes" id="UP001521785"/>
    </source>
</evidence>
<feature type="compositionally biased region" description="Low complexity" evidence="1">
    <location>
        <begin position="23"/>
        <end position="65"/>
    </location>
</feature>
<keyword evidence="4" id="KW-1185">Reference proteome</keyword>
<dbReference type="Proteomes" id="UP001521785">
    <property type="component" value="Unassembled WGS sequence"/>
</dbReference>
<comment type="caution">
    <text evidence="3">The sequence shown here is derived from an EMBL/GenBank/DDBJ whole genome shotgun (WGS) entry which is preliminary data.</text>
</comment>
<proteinExistence type="predicted"/>
<evidence type="ECO:0000259" key="2">
    <source>
        <dbReference type="Pfam" id="PF17100"/>
    </source>
</evidence>
<sequence>MPGFRDRFSKWKERRRDEHGERTSSAPTQPTNSTSQPSTAIDVVDTTSHTSQKSQSNSTSASDTKAVTLANDAQPGSSPQDAKTAMLGNNASITPPMNEAKSAPLASNASTTPLANNAKAPPTHVSKINSPADGDLWEQAYEIVTQQEPDLMEAFTQHVTSAEGTSASPLTPQSITLIVERLTLEREGKQWRLALFEKDIRVRNQVEKLAKFVLWSDGIIKQALSAQPYAALAWSGVSILLPVRFELSDSGNPLMRNSLL</sequence>